<accession>A0A9P5D3P6</accession>
<name>A0A9P5D3P6_9HYPO</name>
<dbReference type="GO" id="GO:0000139">
    <property type="term" value="C:Golgi membrane"/>
    <property type="evidence" value="ECO:0007669"/>
    <property type="project" value="TreeGrafter"/>
</dbReference>
<evidence type="ECO:0000313" key="7">
    <source>
        <dbReference type="Proteomes" id="UP000749293"/>
    </source>
</evidence>
<dbReference type="Gene3D" id="3.90.550.10">
    <property type="entry name" value="Spore Coat Polysaccharide Biosynthesis Protein SpsA, Chain A"/>
    <property type="match status" value="1"/>
</dbReference>
<comment type="similarity">
    <text evidence="2">Belongs to the glycosyltransferase 77 family.</text>
</comment>
<evidence type="ECO:0000256" key="2">
    <source>
        <dbReference type="ARBA" id="ARBA00007033"/>
    </source>
</evidence>
<dbReference type="PANTHER" id="PTHR31306:SF3">
    <property type="entry name" value="NUCLEOTIDE-DIPHOSPHO-SUGAR TRANSFERASE DOMAIN-CONTAINING PROTEIN"/>
    <property type="match status" value="1"/>
</dbReference>
<reference evidence="6" key="1">
    <citation type="submission" date="2020-03" db="EMBL/GenBank/DDBJ databases">
        <title>Site-based positive gene gene selection in Geosmithia morbida across the United States reveals a broad range of putative effectors and factors for local host and environmental adapation.</title>
        <authorList>
            <person name="Onufrak A."/>
            <person name="Murdoch R.W."/>
            <person name="Gazis R."/>
            <person name="Huff M."/>
            <person name="Staton M."/>
            <person name="Klingeman W."/>
            <person name="Hadziabdic D."/>
        </authorList>
    </citation>
    <scope>NUCLEOTIDE SEQUENCE</scope>
    <source>
        <strain evidence="6">1262</strain>
    </source>
</reference>
<comment type="caution">
    <text evidence="6">The sequence shown here is derived from an EMBL/GenBank/DDBJ whole genome shotgun (WGS) entry which is preliminary data.</text>
</comment>
<dbReference type="RefSeq" id="XP_035320652.1">
    <property type="nucleotide sequence ID" value="XM_035469558.1"/>
</dbReference>
<evidence type="ECO:0000313" key="6">
    <source>
        <dbReference type="EMBL" id="KAF4122000.1"/>
    </source>
</evidence>
<evidence type="ECO:0000256" key="1">
    <source>
        <dbReference type="ARBA" id="ARBA00005664"/>
    </source>
</evidence>
<protein>
    <submittedName>
        <fullName evidence="6">Nucleotide-diphospho-sugar transferase</fullName>
    </submittedName>
</protein>
<keyword evidence="3" id="KW-0328">Glycosyltransferase</keyword>
<dbReference type="AlphaFoldDB" id="A0A9P5D3P6"/>
<keyword evidence="7" id="KW-1185">Reference proteome</keyword>
<dbReference type="InterPro" id="IPR005069">
    <property type="entry name" value="Nucl-diP-sugar_transferase"/>
</dbReference>
<dbReference type="InterPro" id="IPR029044">
    <property type="entry name" value="Nucleotide-diphossugar_trans"/>
</dbReference>
<dbReference type="GeneID" id="55973816"/>
<sequence length="388" mass="44260">MFGAQARSGRATMLIAGSVLLLILFIGLAFNHLDYWGSSPSKPHAYRPLPSEPEPLADAELRSSFIDKVLKSKIKVDADTYSLYGAFNWKLPGKPLWTEPLGENLCIIDLDNRPFDKPGEIFADTPMTWNNASEVNGLSVGILNHWLYAKIHGYRYYYIEIEEYEDRRTSWKKPPVMSEILKHHDACIYLDSDAIFHRLDLPFEWLMNYWQVHPSENSLALAFDPVADNNMDKFGKVYLNTGFIIAQNNERTFEVMKAWQQCPDDDSVHPGCKDFRLNHPGRPTDQGGFGTYIRYDYAEDIKELPCDEANGYLESGSGCNGRFIEHLWTGKSTHIKVAVGEQLPGDLLEVFHRRFTEERNDYYFTEAELFAGKAHTKPAAANIDGDSR</sequence>
<evidence type="ECO:0000259" key="5">
    <source>
        <dbReference type="Pfam" id="PF03407"/>
    </source>
</evidence>
<proteinExistence type="inferred from homology"/>
<organism evidence="6 7">
    <name type="scientific">Geosmithia morbida</name>
    <dbReference type="NCBI Taxonomy" id="1094350"/>
    <lineage>
        <taxon>Eukaryota</taxon>
        <taxon>Fungi</taxon>
        <taxon>Dikarya</taxon>
        <taxon>Ascomycota</taxon>
        <taxon>Pezizomycotina</taxon>
        <taxon>Sordariomycetes</taxon>
        <taxon>Hypocreomycetidae</taxon>
        <taxon>Hypocreales</taxon>
        <taxon>Bionectriaceae</taxon>
        <taxon>Geosmithia</taxon>
    </lineage>
</organism>
<keyword evidence="4 6" id="KW-0808">Transferase</keyword>
<dbReference type="Pfam" id="PF03407">
    <property type="entry name" value="Nucleotid_trans"/>
    <property type="match status" value="1"/>
</dbReference>
<dbReference type="EMBL" id="JAANYQ010000010">
    <property type="protein sequence ID" value="KAF4122000.1"/>
    <property type="molecule type" value="Genomic_DNA"/>
</dbReference>
<gene>
    <name evidence="6" type="ORF">GMORB2_7593</name>
</gene>
<dbReference type="PANTHER" id="PTHR31306">
    <property type="entry name" value="ALPHA-1,6-MANNOSYLTRANSFERASE MNN11-RELATED"/>
    <property type="match status" value="1"/>
</dbReference>
<dbReference type="GO" id="GO:0006487">
    <property type="term" value="P:protein N-linked glycosylation"/>
    <property type="evidence" value="ECO:0007669"/>
    <property type="project" value="TreeGrafter"/>
</dbReference>
<dbReference type="InterPro" id="IPR008630">
    <property type="entry name" value="Glyco_trans_34"/>
</dbReference>
<dbReference type="OrthoDB" id="3763672at2759"/>
<dbReference type="GO" id="GO:0016757">
    <property type="term" value="F:glycosyltransferase activity"/>
    <property type="evidence" value="ECO:0007669"/>
    <property type="project" value="UniProtKB-KW"/>
</dbReference>
<comment type="similarity">
    <text evidence="1">Belongs to the glycosyltransferase 34 family.</text>
</comment>
<dbReference type="Proteomes" id="UP000749293">
    <property type="component" value="Unassembled WGS sequence"/>
</dbReference>
<evidence type="ECO:0000256" key="3">
    <source>
        <dbReference type="ARBA" id="ARBA00022676"/>
    </source>
</evidence>
<evidence type="ECO:0000256" key="4">
    <source>
        <dbReference type="ARBA" id="ARBA00022679"/>
    </source>
</evidence>
<feature type="domain" description="Nucleotide-diphospho-sugar transferase" evidence="5">
    <location>
        <begin position="168"/>
        <end position="264"/>
    </location>
</feature>